<feature type="transmembrane region" description="Helical" evidence="7">
    <location>
        <begin position="236"/>
        <end position="259"/>
    </location>
</feature>
<dbReference type="GO" id="GO:0005886">
    <property type="term" value="C:plasma membrane"/>
    <property type="evidence" value="ECO:0007669"/>
    <property type="project" value="UniProtKB-SubCell"/>
</dbReference>
<evidence type="ECO:0000256" key="2">
    <source>
        <dbReference type="ARBA" id="ARBA00022448"/>
    </source>
</evidence>
<dbReference type="Proteomes" id="UP000183174">
    <property type="component" value="Unassembled WGS sequence"/>
</dbReference>
<feature type="transmembrane region" description="Helical" evidence="7">
    <location>
        <begin position="326"/>
        <end position="351"/>
    </location>
</feature>
<evidence type="ECO:0000313" key="8">
    <source>
        <dbReference type="EMBL" id="SCB27451.1"/>
    </source>
</evidence>
<feature type="transmembrane region" description="Helical" evidence="7">
    <location>
        <begin position="459"/>
        <end position="478"/>
    </location>
</feature>
<feature type="transmembrane region" description="Helical" evidence="7">
    <location>
        <begin position="280"/>
        <end position="306"/>
    </location>
</feature>
<evidence type="ECO:0000256" key="6">
    <source>
        <dbReference type="ARBA" id="ARBA00023136"/>
    </source>
</evidence>
<organism evidence="8 9">
    <name type="scientific">Bradyrhizobium yuanmingense</name>
    <dbReference type="NCBI Taxonomy" id="108015"/>
    <lineage>
        <taxon>Bacteria</taxon>
        <taxon>Pseudomonadati</taxon>
        <taxon>Pseudomonadota</taxon>
        <taxon>Alphaproteobacteria</taxon>
        <taxon>Hyphomicrobiales</taxon>
        <taxon>Nitrobacteraceae</taxon>
        <taxon>Bradyrhizobium</taxon>
    </lineage>
</organism>
<keyword evidence="6 7" id="KW-0472">Membrane</keyword>
<keyword evidence="5 7" id="KW-1133">Transmembrane helix</keyword>
<feature type="transmembrane region" description="Helical" evidence="7">
    <location>
        <begin position="171"/>
        <end position="192"/>
    </location>
</feature>
<keyword evidence="3" id="KW-1003">Cell membrane</keyword>
<dbReference type="PANTHER" id="PTHR43549">
    <property type="entry name" value="MULTIDRUG RESISTANCE PROTEIN YPNP-RELATED"/>
    <property type="match status" value="1"/>
</dbReference>
<feature type="transmembrane region" description="Helical" evidence="7">
    <location>
        <begin position="64"/>
        <end position="81"/>
    </location>
</feature>
<feature type="transmembrane region" description="Helical" evidence="7">
    <location>
        <begin position="93"/>
        <end position="122"/>
    </location>
</feature>
<proteinExistence type="predicted"/>
<feature type="transmembrane region" description="Helical" evidence="7">
    <location>
        <begin position="204"/>
        <end position="224"/>
    </location>
</feature>
<gene>
    <name evidence="8" type="ORF">GA0061099_100428</name>
</gene>
<dbReference type="Pfam" id="PF01554">
    <property type="entry name" value="MatE"/>
    <property type="match status" value="2"/>
</dbReference>
<dbReference type="InterPro" id="IPR002528">
    <property type="entry name" value="MATE_fam"/>
</dbReference>
<evidence type="ECO:0000256" key="1">
    <source>
        <dbReference type="ARBA" id="ARBA00004429"/>
    </source>
</evidence>
<feature type="transmembrane region" description="Helical" evidence="7">
    <location>
        <begin position="363"/>
        <end position="384"/>
    </location>
</feature>
<keyword evidence="2" id="KW-0813">Transport</keyword>
<evidence type="ECO:0000313" key="9">
    <source>
        <dbReference type="Proteomes" id="UP000183174"/>
    </source>
</evidence>
<dbReference type="InterPro" id="IPR052031">
    <property type="entry name" value="Membrane_Transporter-Flippase"/>
</dbReference>
<accession>A0A1C3VI98</accession>
<reference evidence="8 9" key="1">
    <citation type="submission" date="2016-08" db="EMBL/GenBank/DDBJ databases">
        <authorList>
            <person name="Seilhamer J.J."/>
        </authorList>
    </citation>
    <scope>NUCLEOTIDE SEQUENCE [LARGE SCALE GENOMIC DNA]</scope>
    <source>
        <strain evidence="8 9">CCBAU 10071</strain>
    </source>
</reference>
<protein>
    <submittedName>
        <fullName evidence="8">Putative efflux protein, MATE family</fullName>
    </submittedName>
</protein>
<name>A0A1C3VI98_9BRAD</name>
<feature type="transmembrane region" description="Helical" evidence="7">
    <location>
        <begin position="404"/>
        <end position="421"/>
    </location>
</feature>
<sequence>MVGHVCGRMVWSRFTVGVAPVNAHATIRSTTAQDGRTPPASRADVLLAHPVAWTIVRLAIPNSAVMLVQVLIGLLEVYFVSRLGLEALAGVSLVFPLLALTVAVSQGATGGGIVTSVARALGRGDAAEANTYPWYALLLAVPLGIATTVVMWIAGPAIYRAMGGHGTTLQIAMQYSGVVFGGATLIWTFNLLMAAVRGTGNLRLPVVVVCSGAALLVPLSPLLIFGGLGMPALGPIGGGVALLINYGLGSLAYASYLWGHLGVLQPSRSPPRLALAPAITILKIGGISAIIAASTNVTLTLVTAYVGAHGLEALAGYGTASRLEFLLVPISYGIGGPVGMIVSASLGAGLVERARQAAWTGAAIGGALTGTIGLAGALFAPIWIELFNNDPAAVQAGVQYLHDVGPFYGFFGLGFVLYCVGQATRRQMASLLGALTRAAIAAAGGYLLLRLHASLDLNFFAVSAGMMIFGLIPLWSLFRRMGFEDVTVTVNKQSLQPAR</sequence>
<feature type="transmembrane region" description="Helical" evidence="7">
    <location>
        <begin position="428"/>
        <end position="447"/>
    </location>
</feature>
<dbReference type="PIRSF" id="PIRSF006603">
    <property type="entry name" value="DinF"/>
    <property type="match status" value="1"/>
</dbReference>
<feature type="transmembrane region" description="Helical" evidence="7">
    <location>
        <begin position="134"/>
        <end position="159"/>
    </location>
</feature>
<evidence type="ECO:0000256" key="4">
    <source>
        <dbReference type="ARBA" id="ARBA00022692"/>
    </source>
</evidence>
<dbReference type="InterPro" id="IPR048279">
    <property type="entry name" value="MdtK-like"/>
</dbReference>
<comment type="subcellular location">
    <subcellularLocation>
        <location evidence="1">Cell inner membrane</location>
        <topology evidence="1">Multi-pass membrane protein</topology>
    </subcellularLocation>
</comment>
<keyword evidence="4 7" id="KW-0812">Transmembrane</keyword>
<evidence type="ECO:0000256" key="3">
    <source>
        <dbReference type="ARBA" id="ARBA00022475"/>
    </source>
</evidence>
<dbReference type="EMBL" id="FMAE01000004">
    <property type="protein sequence ID" value="SCB27451.1"/>
    <property type="molecule type" value="Genomic_DNA"/>
</dbReference>
<evidence type="ECO:0000256" key="5">
    <source>
        <dbReference type="ARBA" id="ARBA00022989"/>
    </source>
</evidence>
<dbReference type="GO" id="GO:0015297">
    <property type="term" value="F:antiporter activity"/>
    <property type="evidence" value="ECO:0007669"/>
    <property type="project" value="InterPro"/>
</dbReference>
<dbReference type="AlphaFoldDB" id="A0A1C3VI98"/>
<dbReference type="GO" id="GO:0042910">
    <property type="term" value="F:xenobiotic transmembrane transporter activity"/>
    <property type="evidence" value="ECO:0007669"/>
    <property type="project" value="InterPro"/>
</dbReference>
<dbReference type="PANTHER" id="PTHR43549:SF3">
    <property type="entry name" value="MULTIDRUG RESISTANCE PROTEIN YPNP-RELATED"/>
    <property type="match status" value="1"/>
</dbReference>
<evidence type="ECO:0000256" key="7">
    <source>
        <dbReference type="SAM" id="Phobius"/>
    </source>
</evidence>